<protein>
    <recommendedName>
        <fullName evidence="1">PIN domain-containing protein</fullName>
    </recommendedName>
</protein>
<dbReference type="PANTHER" id="PTHR34610">
    <property type="entry name" value="SSL7007 PROTEIN"/>
    <property type="match status" value="1"/>
</dbReference>
<dbReference type="Pfam" id="PF13470">
    <property type="entry name" value="PIN_3"/>
    <property type="match status" value="1"/>
</dbReference>
<comment type="caution">
    <text evidence="2">The sequence shown here is derived from an EMBL/GenBank/DDBJ whole genome shotgun (WGS) entry which is preliminary data.</text>
</comment>
<dbReference type="EMBL" id="AZHW01000549">
    <property type="protein sequence ID" value="ETW98495.1"/>
    <property type="molecule type" value="Genomic_DNA"/>
</dbReference>
<dbReference type="InterPro" id="IPR002716">
    <property type="entry name" value="PIN_dom"/>
</dbReference>
<dbReference type="SMART" id="SM00670">
    <property type="entry name" value="PINc"/>
    <property type="match status" value="1"/>
</dbReference>
<dbReference type="PANTHER" id="PTHR34610:SF3">
    <property type="entry name" value="SSL7007 PROTEIN"/>
    <property type="match status" value="1"/>
</dbReference>
<dbReference type="CDD" id="cd09854">
    <property type="entry name" value="PIN_VapC-like"/>
    <property type="match status" value="1"/>
</dbReference>
<gene>
    <name evidence="2" type="ORF">ETSY1_18505</name>
</gene>
<dbReference type="NCBIfam" id="TIGR00305">
    <property type="entry name" value="putative toxin-antitoxin system toxin component, PIN family"/>
    <property type="match status" value="1"/>
</dbReference>
<evidence type="ECO:0000259" key="1">
    <source>
        <dbReference type="SMART" id="SM00670"/>
    </source>
</evidence>
<sequence>MSSGLRAVLDTNVFVSIFTSSSERPMAQLWAAAVRQRYTLVISPAIIREVAGILQHKFAWADPEVVRLIKVLARVGELVTPQITLDVIGADPDDNRILECAVAGHANVIVFGDRELRRLGVYDGIPIVVPRDFMRMLGLPEVP</sequence>
<dbReference type="HOGENOM" id="CLU_116617_3_0_7"/>
<evidence type="ECO:0000313" key="2">
    <source>
        <dbReference type="EMBL" id="ETW98495.1"/>
    </source>
</evidence>
<dbReference type="Proteomes" id="UP000019141">
    <property type="component" value="Unassembled WGS sequence"/>
</dbReference>
<reference evidence="2 3" key="1">
    <citation type="journal article" date="2014" name="Nature">
        <title>An environmental bacterial taxon with a large and distinct metabolic repertoire.</title>
        <authorList>
            <person name="Wilson M.C."/>
            <person name="Mori T."/>
            <person name="Ruckert C."/>
            <person name="Uria A.R."/>
            <person name="Helf M.J."/>
            <person name="Takada K."/>
            <person name="Gernert C."/>
            <person name="Steffens U.A."/>
            <person name="Heycke N."/>
            <person name="Schmitt S."/>
            <person name="Rinke C."/>
            <person name="Helfrich E.J."/>
            <person name="Brachmann A.O."/>
            <person name="Gurgui C."/>
            <person name="Wakimoto T."/>
            <person name="Kracht M."/>
            <person name="Crusemann M."/>
            <person name="Hentschel U."/>
            <person name="Abe I."/>
            <person name="Matsunaga S."/>
            <person name="Kalinowski J."/>
            <person name="Takeyama H."/>
            <person name="Piel J."/>
        </authorList>
    </citation>
    <scope>NUCLEOTIDE SEQUENCE [LARGE SCALE GENOMIC DNA]</scope>
    <source>
        <strain evidence="3">TSY1</strain>
    </source>
</reference>
<accession>W4LLA3</accession>
<name>W4LLA3_ENTF1</name>
<keyword evidence="3" id="KW-1185">Reference proteome</keyword>
<dbReference type="InterPro" id="IPR002850">
    <property type="entry name" value="PIN_toxin-like"/>
</dbReference>
<proteinExistence type="predicted"/>
<dbReference type="Gene3D" id="3.40.50.1010">
    <property type="entry name" value="5'-nuclease"/>
    <property type="match status" value="1"/>
</dbReference>
<feature type="domain" description="PIN" evidence="1">
    <location>
        <begin position="5"/>
        <end position="118"/>
    </location>
</feature>
<dbReference type="InterPro" id="IPR029060">
    <property type="entry name" value="PIN-like_dom_sf"/>
</dbReference>
<dbReference type="AlphaFoldDB" id="W4LLA3"/>
<dbReference type="SUPFAM" id="SSF88723">
    <property type="entry name" value="PIN domain-like"/>
    <property type="match status" value="1"/>
</dbReference>
<evidence type="ECO:0000313" key="3">
    <source>
        <dbReference type="Proteomes" id="UP000019141"/>
    </source>
</evidence>
<organism evidence="2 3">
    <name type="scientific">Entotheonella factor</name>
    <dbReference type="NCBI Taxonomy" id="1429438"/>
    <lineage>
        <taxon>Bacteria</taxon>
        <taxon>Pseudomonadati</taxon>
        <taxon>Nitrospinota/Tectimicrobiota group</taxon>
        <taxon>Candidatus Tectimicrobiota</taxon>
        <taxon>Candidatus Entotheonellia</taxon>
        <taxon>Candidatus Entotheonellales</taxon>
        <taxon>Candidatus Entotheonellaceae</taxon>
        <taxon>Candidatus Entotheonella</taxon>
    </lineage>
</organism>